<dbReference type="Proteomes" id="UP001054945">
    <property type="component" value="Unassembled WGS sequence"/>
</dbReference>
<accession>A0AAV4SK40</accession>
<comment type="caution">
    <text evidence="2">The sequence shown here is derived from an EMBL/GenBank/DDBJ whole genome shotgun (WGS) entry which is preliminary data.</text>
</comment>
<feature type="region of interest" description="Disordered" evidence="1">
    <location>
        <begin position="212"/>
        <end position="259"/>
    </location>
</feature>
<evidence type="ECO:0000256" key="1">
    <source>
        <dbReference type="SAM" id="MobiDB-lite"/>
    </source>
</evidence>
<proteinExistence type="predicted"/>
<dbReference type="EMBL" id="BPLR01009459">
    <property type="protein sequence ID" value="GIY32118.1"/>
    <property type="molecule type" value="Genomic_DNA"/>
</dbReference>
<organism evidence="2 3">
    <name type="scientific">Caerostris extrusa</name>
    <name type="common">Bark spider</name>
    <name type="synonym">Caerostris bankana</name>
    <dbReference type="NCBI Taxonomy" id="172846"/>
    <lineage>
        <taxon>Eukaryota</taxon>
        <taxon>Metazoa</taxon>
        <taxon>Ecdysozoa</taxon>
        <taxon>Arthropoda</taxon>
        <taxon>Chelicerata</taxon>
        <taxon>Arachnida</taxon>
        <taxon>Araneae</taxon>
        <taxon>Araneomorphae</taxon>
        <taxon>Entelegynae</taxon>
        <taxon>Araneoidea</taxon>
        <taxon>Araneidae</taxon>
        <taxon>Caerostris</taxon>
    </lineage>
</organism>
<keyword evidence="3" id="KW-1185">Reference proteome</keyword>
<gene>
    <name evidence="2" type="ORF">CEXT_667841</name>
</gene>
<evidence type="ECO:0000313" key="2">
    <source>
        <dbReference type="EMBL" id="GIY32118.1"/>
    </source>
</evidence>
<dbReference type="AlphaFoldDB" id="A0AAV4SK40"/>
<protein>
    <submittedName>
        <fullName evidence="2">Uncharacterized protein</fullName>
    </submittedName>
</protein>
<name>A0AAV4SK40_CAEEX</name>
<reference evidence="2 3" key="1">
    <citation type="submission" date="2021-06" db="EMBL/GenBank/DDBJ databases">
        <title>Caerostris extrusa draft genome.</title>
        <authorList>
            <person name="Kono N."/>
            <person name="Arakawa K."/>
        </authorList>
    </citation>
    <scope>NUCLEOTIDE SEQUENCE [LARGE SCALE GENOMIC DNA]</scope>
</reference>
<evidence type="ECO:0000313" key="3">
    <source>
        <dbReference type="Proteomes" id="UP001054945"/>
    </source>
</evidence>
<sequence>MKCGHKVHTPTIKRTSWLQYSFLHKNPQQESSPASISRNIQSQCIFIIKNSILFSSGVAANVTAKTSGSHHNGLLTYTLRLYKRVAATATAKRLLDRISDCSRITTDCLPILYDCINAPQYRLLTLPQKITSKYISIYKNAVMDPWILMDFWSGPSLWLSYLMDETHFQLNLRQEYPISGNFWPPRKKFLKTDSKNIYFAFMSPAFSQFENRKSESLTPNKTPFPKSEKPVRSSQTGKDARQKISVEIDSAVNKRTPAN</sequence>